<dbReference type="PANTHER" id="PTHR36074:SF1">
    <property type="entry name" value="ISOPENTENYL-DIPHOSPHATE DELTA-ISOMERASE"/>
    <property type="match status" value="1"/>
</dbReference>
<protein>
    <submittedName>
        <fullName evidence="1">Uncharacterized protein</fullName>
    </submittedName>
</protein>
<evidence type="ECO:0000313" key="2">
    <source>
        <dbReference type="Proteomes" id="UP001642360"/>
    </source>
</evidence>
<dbReference type="EMBL" id="CAUOFW020004713">
    <property type="protein sequence ID" value="CAK9166882.1"/>
    <property type="molecule type" value="Genomic_DNA"/>
</dbReference>
<organism evidence="1 2">
    <name type="scientific">Ilex paraguariensis</name>
    <name type="common">yerba mate</name>
    <dbReference type="NCBI Taxonomy" id="185542"/>
    <lineage>
        <taxon>Eukaryota</taxon>
        <taxon>Viridiplantae</taxon>
        <taxon>Streptophyta</taxon>
        <taxon>Embryophyta</taxon>
        <taxon>Tracheophyta</taxon>
        <taxon>Spermatophyta</taxon>
        <taxon>Magnoliopsida</taxon>
        <taxon>eudicotyledons</taxon>
        <taxon>Gunneridae</taxon>
        <taxon>Pentapetalae</taxon>
        <taxon>asterids</taxon>
        <taxon>campanulids</taxon>
        <taxon>Aquifoliales</taxon>
        <taxon>Aquifoliaceae</taxon>
        <taxon>Ilex</taxon>
    </lineage>
</organism>
<comment type="caution">
    <text evidence="1">The sequence shown here is derived from an EMBL/GenBank/DDBJ whole genome shotgun (WGS) entry which is preliminary data.</text>
</comment>
<gene>
    <name evidence="1" type="ORF">ILEXP_LOCUS36125</name>
</gene>
<dbReference type="Proteomes" id="UP001642360">
    <property type="component" value="Unassembled WGS sequence"/>
</dbReference>
<accession>A0ABC8TBU4</accession>
<name>A0ABC8TBU4_9AQUA</name>
<evidence type="ECO:0000313" key="1">
    <source>
        <dbReference type="EMBL" id="CAK9166882.1"/>
    </source>
</evidence>
<keyword evidence="2" id="KW-1185">Reference proteome</keyword>
<sequence length="172" mass="19257">MAGIAILLDLLRKNPSLNGQTLHSSGLFSATLAASTAAASYPFASRALFGNFATRVAHCDAGATLDEDYISNIRSVSGNIFQHDSLKYSTKEYNIELKPLFSAFHWKSLAMTSLRSFLLFYLPLLEPRSNMEEDDEDFLQDTPEEHPVDLVVPFRKSVKQIFREIPNNLKKA</sequence>
<dbReference type="PANTHER" id="PTHR36074">
    <property type="entry name" value="ISOPENTENYL-DIPHOSPHATE DELTA-ISOMERASE"/>
    <property type="match status" value="1"/>
</dbReference>
<dbReference type="AlphaFoldDB" id="A0ABC8TBU4"/>
<reference evidence="1 2" key="1">
    <citation type="submission" date="2024-02" db="EMBL/GenBank/DDBJ databases">
        <authorList>
            <person name="Vignale AGUSTIN F."/>
            <person name="Sosa J E."/>
            <person name="Modenutti C."/>
        </authorList>
    </citation>
    <scope>NUCLEOTIDE SEQUENCE [LARGE SCALE GENOMIC DNA]</scope>
</reference>
<proteinExistence type="predicted"/>